<dbReference type="OMA" id="YQRQSMQ"/>
<dbReference type="GO" id="GO:0000077">
    <property type="term" value="P:DNA damage checkpoint signaling"/>
    <property type="evidence" value="ECO:0007669"/>
    <property type="project" value="Ensembl"/>
</dbReference>
<evidence type="ECO:0000313" key="5">
    <source>
        <dbReference type="Proteomes" id="UP000694421"/>
    </source>
</evidence>
<dbReference type="GO" id="GO:0005634">
    <property type="term" value="C:nucleus"/>
    <property type="evidence" value="ECO:0007669"/>
    <property type="project" value="Ensembl"/>
</dbReference>
<evidence type="ECO:0000256" key="3">
    <source>
        <dbReference type="PROSITE-ProRule" id="PRU00221"/>
    </source>
</evidence>
<reference evidence="4" key="1">
    <citation type="submission" date="2025-08" db="UniProtKB">
        <authorList>
            <consortium name="Ensembl"/>
        </authorList>
    </citation>
    <scope>IDENTIFICATION</scope>
</reference>
<dbReference type="Pfam" id="PF00400">
    <property type="entry name" value="WD40"/>
    <property type="match status" value="4"/>
</dbReference>
<evidence type="ECO:0000256" key="1">
    <source>
        <dbReference type="ARBA" id="ARBA00022574"/>
    </source>
</evidence>
<dbReference type="Ensembl" id="ENSSMRT00000014303.1">
    <property type="protein sequence ID" value="ENSSMRP00000012274.1"/>
    <property type="gene ID" value="ENSSMRG00000009589.1"/>
</dbReference>
<dbReference type="SUPFAM" id="SSF50978">
    <property type="entry name" value="WD40 repeat-like"/>
    <property type="match status" value="1"/>
</dbReference>
<dbReference type="PROSITE" id="PS50082">
    <property type="entry name" value="WD_REPEATS_2"/>
    <property type="match status" value="2"/>
</dbReference>
<accession>A0A8D0BRS3</accession>
<dbReference type="AlphaFoldDB" id="A0A8D0BRS3"/>
<dbReference type="SMART" id="SM00320">
    <property type="entry name" value="WD40"/>
    <property type="match status" value="6"/>
</dbReference>
<proteinExistence type="predicted"/>
<evidence type="ECO:0000313" key="4">
    <source>
        <dbReference type="Ensembl" id="ENSSMRP00000012274.1"/>
    </source>
</evidence>
<name>A0A8D0BRS3_SALMN</name>
<keyword evidence="5" id="KW-1185">Reference proteome</keyword>
<protein>
    <submittedName>
        <fullName evidence="4">G protein subunit beta 1 like</fullName>
    </submittedName>
</protein>
<dbReference type="InterPro" id="IPR001680">
    <property type="entry name" value="WD40_rpt"/>
</dbReference>
<keyword evidence="2" id="KW-0677">Repeat</keyword>
<dbReference type="InterPro" id="IPR015943">
    <property type="entry name" value="WD40/YVTN_repeat-like_dom_sf"/>
</dbReference>
<dbReference type="PANTHER" id="PTHR19854">
    <property type="entry name" value="TRANSDUCIN BETA-LIKE 3"/>
    <property type="match status" value="1"/>
</dbReference>
<dbReference type="Gene3D" id="2.130.10.10">
    <property type="entry name" value="YVTN repeat-like/Quinoprotein amine dehydrogenase"/>
    <property type="match status" value="2"/>
</dbReference>
<feature type="repeat" description="WD" evidence="3">
    <location>
        <begin position="318"/>
        <end position="359"/>
    </location>
</feature>
<dbReference type="InterPro" id="IPR036322">
    <property type="entry name" value="WD40_repeat_dom_sf"/>
</dbReference>
<organism evidence="4 5">
    <name type="scientific">Salvator merianae</name>
    <name type="common">Argentine black and white tegu</name>
    <name type="synonym">Tupinambis merianae</name>
    <dbReference type="NCBI Taxonomy" id="96440"/>
    <lineage>
        <taxon>Eukaryota</taxon>
        <taxon>Metazoa</taxon>
        <taxon>Chordata</taxon>
        <taxon>Craniata</taxon>
        <taxon>Vertebrata</taxon>
        <taxon>Euteleostomi</taxon>
        <taxon>Lepidosauria</taxon>
        <taxon>Squamata</taxon>
        <taxon>Bifurcata</taxon>
        <taxon>Unidentata</taxon>
        <taxon>Episquamata</taxon>
        <taxon>Laterata</taxon>
        <taxon>Teiioidea</taxon>
        <taxon>Teiidae</taxon>
        <taxon>Salvator</taxon>
    </lineage>
</organism>
<dbReference type="GeneTree" id="ENSGT00390000018606"/>
<dbReference type="PROSITE" id="PS50294">
    <property type="entry name" value="WD_REPEATS_REGION"/>
    <property type="match status" value="1"/>
</dbReference>
<dbReference type="GO" id="GO:0035176">
    <property type="term" value="P:social behavior"/>
    <property type="evidence" value="ECO:0007669"/>
    <property type="project" value="Ensembl"/>
</dbReference>
<dbReference type="Proteomes" id="UP000694421">
    <property type="component" value="Unplaced"/>
</dbReference>
<dbReference type="GO" id="GO:0005737">
    <property type="term" value="C:cytoplasm"/>
    <property type="evidence" value="ECO:0007669"/>
    <property type="project" value="Ensembl"/>
</dbReference>
<evidence type="ECO:0000256" key="2">
    <source>
        <dbReference type="ARBA" id="ARBA00022737"/>
    </source>
</evidence>
<keyword evidence="1 3" id="KW-0853">WD repeat</keyword>
<reference evidence="4" key="2">
    <citation type="submission" date="2025-09" db="UniProtKB">
        <authorList>
            <consortium name="Ensembl"/>
        </authorList>
    </citation>
    <scope>IDENTIFICATION</scope>
</reference>
<sequence length="359" mass="39995">MFLDGRVQIWMLRMSLSWMRRSIKCLSVVMAASAPPPPDPQYVLRGTNDAVNSLHFHCSDQNLPTLFSGSSNGLIHIWSLKTRRVEKALDGHSGKSVLWLSTLCSRKNFLLSQGRDRNICLWDLAEGRSAVSDSVSTGNVGFCKCSLLELAERRWLLATPWEDLGEVRVLELPSKKLVCTLKPEAGAKLGMPISLKLWQPAGGSHPFLLAGYEDGSVVLWNLAMGKMQSRLACHEGPVMSFDFDPDKAKGVSGSSEKMLCVWSHNEQQNLQLQQTYELTNPGIAEVTLRQDKKLLATAGWDHRIRLFGWKKLKPLAVLGYHSASVHSVAFSDHSQPSERLMAAGSKDHRISVWSIYNQT</sequence>
<dbReference type="PANTHER" id="PTHR19854:SF1">
    <property type="entry name" value="GUANINE NUCLEOTIDE-BINDING PROTEIN SUBUNIT BETA-LIKE PROTEIN 1"/>
    <property type="match status" value="1"/>
</dbReference>
<feature type="repeat" description="WD" evidence="3">
    <location>
        <begin position="231"/>
        <end position="272"/>
    </location>
</feature>